<dbReference type="Gene3D" id="3.40.630.30">
    <property type="match status" value="1"/>
</dbReference>
<keyword evidence="4" id="KW-0689">Ribosomal protein</keyword>
<dbReference type="CDD" id="cd04301">
    <property type="entry name" value="NAT_SF"/>
    <property type="match status" value="1"/>
</dbReference>
<dbReference type="Pfam" id="PF00583">
    <property type="entry name" value="Acetyltransf_1"/>
    <property type="match status" value="1"/>
</dbReference>
<dbReference type="PROSITE" id="PS51186">
    <property type="entry name" value="GNAT"/>
    <property type="match status" value="1"/>
</dbReference>
<evidence type="ECO:0000313" key="5">
    <source>
        <dbReference type="Proteomes" id="UP000540787"/>
    </source>
</evidence>
<dbReference type="GO" id="GO:0016747">
    <property type="term" value="F:acyltransferase activity, transferring groups other than amino-acyl groups"/>
    <property type="evidence" value="ECO:0007669"/>
    <property type="project" value="InterPro"/>
</dbReference>
<dbReference type="RefSeq" id="WP_183555058.1">
    <property type="nucleotide sequence ID" value="NZ_JACHBX010000002.1"/>
</dbReference>
<dbReference type="PANTHER" id="PTHR43420">
    <property type="entry name" value="ACETYLTRANSFERASE"/>
    <property type="match status" value="1"/>
</dbReference>
<dbReference type="InterPro" id="IPR050680">
    <property type="entry name" value="YpeA/RimI_acetyltransf"/>
</dbReference>
<feature type="domain" description="N-acetyltransferase" evidence="3">
    <location>
        <begin position="5"/>
        <end position="182"/>
    </location>
</feature>
<protein>
    <submittedName>
        <fullName evidence="4">Ribosomal protein S18 acetylase RimI-like enzyme</fullName>
    </submittedName>
</protein>
<keyword evidence="5" id="KW-1185">Reference proteome</keyword>
<dbReference type="EMBL" id="JACHBX010000002">
    <property type="protein sequence ID" value="MBB6134481.1"/>
    <property type="molecule type" value="Genomic_DNA"/>
</dbReference>
<comment type="caution">
    <text evidence="4">The sequence shown here is derived from an EMBL/GenBank/DDBJ whole genome shotgun (WGS) entry which is preliminary data.</text>
</comment>
<sequence length="186" mass="20669">MNGPLTLQALVPEQLPQLFMYLDDQLQENGRGAVPLFQPISRGQSRLPPDKAASFAASFTVPFGQPRWRRMWLALDARGAIAGHVDLRARPEIAAYHRALLGMGVHRDHRGAGLGRQLVEHALAWASATAPLEWVDLDVLSGNLAARRLYERAGFIVTGEVHDLYRIDGESHGSVTMSRRLMPYPR</sequence>
<dbReference type="AlphaFoldDB" id="A0A7W9X140"/>
<evidence type="ECO:0000256" key="2">
    <source>
        <dbReference type="ARBA" id="ARBA00023315"/>
    </source>
</evidence>
<reference evidence="4 5" key="1">
    <citation type="submission" date="2020-08" db="EMBL/GenBank/DDBJ databases">
        <title>The Agave Microbiome: Exploring the role of microbial communities in plant adaptations to desert environments.</title>
        <authorList>
            <person name="Partida-Martinez L.P."/>
        </authorList>
    </citation>
    <scope>NUCLEOTIDE SEQUENCE [LARGE SCALE GENOMIC DNA]</scope>
    <source>
        <strain evidence="4 5">AT3.2</strain>
    </source>
</reference>
<evidence type="ECO:0000313" key="4">
    <source>
        <dbReference type="EMBL" id="MBB6134481.1"/>
    </source>
</evidence>
<evidence type="ECO:0000259" key="3">
    <source>
        <dbReference type="PROSITE" id="PS51186"/>
    </source>
</evidence>
<name>A0A7W9X140_9BURK</name>
<dbReference type="InterPro" id="IPR016181">
    <property type="entry name" value="Acyl_CoA_acyltransferase"/>
</dbReference>
<dbReference type="InterPro" id="IPR000182">
    <property type="entry name" value="GNAT_dom"/>
</dbReference>
<keyword evidence="2" id="KW-0012">Acyltransferase</keyword>
<keyword evidence="1" id="KW-0808">Transferase</keyword>
<dbReference type="Proteomes" id="UP000540787">
    <property type="component" value="Unassembled WGS sequence"/>
</dbReference>
<dbReference type="GO" id="GO:0005840">
    <property type="term" value="C:ribosome"/>
    <property type="evidence" value="ECO:0007669"/>
    <property type="project" value="UniProtKB-KW"/>
</dbReference>
<evidence type="ECO:0000256" key="1">
    <source>
        <dbReference type="ARBA" id="ARBA00022679"/>
    </source>
</evidence>
<keyword evidence="4" id="KW-0687">Ribonucleoprotein</keyword>
<gene>
    <name evidence="4" type="ORF">HD842_002623</name>
</gene>
<organism evidence="4 5">
    <name type="scientific">Massilia aurea</name>
    <dbReference type="NCBI Taxonomy" id="373040"/>
    <lineage>
        <taxon>Bacteria</taxon>
        <taxon>Pseudomonadati</taxon>
        <taxon>Pseudomonadota</taxon>
        <taxon>Betaproteobacteria</taxon>
        <taxon>Burkholderiales</taxon>
        <taxon>Oxalobacteraceae</taxon>
        <taxon>Telluria group</taxon>
        <taxon>Massilia</taxon>
    </lineage>
</organism>
<dbReference type="SUPFAM" id="SSF55729">
    <property type="entry name" value="Acyl-CoA N-acyltransferases (Nat)"/>
    <property type="match status" value="1"/>
</dbReference>
<accession>A0A7W9X140</accession>
<proteinExistence type="predicted"/>